<keyword evidence="1" id="KW-0175">Coiled coil</keyword>
<name>A0A8J6Q0H2_9FLAO</name>
<sequence length="435" mass="51107">MKPRTKLQKEVFGLSKRLPELTLKQKEWAYQVCTNHLGYATKTRVICMDCGETFSPELVVRKRAVCPHCKTKLKVEDTKMRTHTQVEYMALAEVVGEYQVIRNFELYAHHKKGKKVRYHLHEILQYWITPEGKVQKVGLLHMTSGFADCWTGDWAIRTDGGYYSWNANKYLIYPYKYFAESRFKPEYKKIGINKNLYGLTVPQAIKLIPSNPRAETLLKAKQYSLLYKFNDRSGELNRRWNSIKICLRNNYKVKDATTWLDYLDLLQYFNKDLRNAKYVCPKDLNRVHDRLVEKKRNIQRKRELEEQKKKVVEAQKEYQKMKSAFFGLAFTDGEITVKVLEHVKEFLTEGDLLKHCVFANAYYNKKDSLVLSARINDEPVETIEVSLATMKIVQARGYKNQATEYNDRIVKLVNRNLKIIKSIAKKQPDLMQQAS</sequence>
<dbReference type="AlphaFoldDB" id="A0A8J6Q0H2"/>
<protein>
    <submittedName>
        <fullName evidence="2">PcfJ domain-containing protein</fullName>
    </submittedName>
</protein>
<dbReference type="RefSeq" id="WP_188221935.1">
    <property type="nucleotide sequence ID" value="NZ_JACVXD010000001.1"/>
</dbReference>
<evidence type="ECO:0000313" key="3">
    <source>
        <dbReference type="Proteomes" id="UP000621516"/>
    </source>
</evidence>
<dbReference type="EMBL" id="JACVXD010000001">
    <property type="protein sequence ID" value="MBD0822618.1"/>
    <property type="molecule type" value="Genomic_DNA"/>
</dbReference>
<evidence type="ECO:0000313" key="2">
    <source>
        <dbReference type="EMBL" id="MBD0822618.1"/>
    </source>
</evidence>
<gene>
    <name evidence="2" type="ORF">ICJ85_01170</name>
</gene>
<proteinExistence type="predicted"/>
<comment type="caution">
    <text evidence="2">The sequence shown here is derived from an EMBL/GenBank/DDBJ whole genome shotgun (WGS) entry which is preliminary data.</text>
</comment>
<dbReference type="Pfam" id="PF14284">
    <property type="entry name" value="PcfJ"/>
    <property type="match status" value="1"/>
</dbReference>
<keyword evidence="3" id="KW-1185">Reference proteome</keyword>
<reference evidence="2 3" key="1">
    <citation type="journal article" date="2018" name="J. Microbiol.">
        <title>Aestuariibaculum marinum sp. nov., a marine bacterium isolated from seawater in South Korea.</title>
        <authorList>
            <person name="Choi J."/>
            <person name="Lee D."/>
            <person name="Jang J.H."/>
            <person name="Cha S."/>
            <person name="Seo T."/>
        </authorList>
    </citation>
    <scope>NUCLEOTIDE SEQUENCE [LARGE SCALE GENOMIC DNA]</scope>
    <source>
        <strain evidence="2 3">IP7</strain>
    </source>
</reference>
<evidence type="ECO:0000256" key="1">
    <source>
        <dbReference type="SAM" id="Coils"/>
    </source>
</evidence>
<accession>A0A8J6Q0H2</accession>
<feature type="coiled-coil region" evidence="1">
    <location>
        <begin position="288"/>
        <end position="324"/>
    </location>
</feature>
<organism evidence="2 3">
    <name type="scientific">Aestuariibaculum marinum</name>
    <dbReference type="NCBI Taxonomy" id="2683592"/>
    <lineage>
        <taxon>Bacteria</taxon>
        <taxon>Pseudomonadati</taxon>
        <taxon>Bacteroidota</taxon>
        <taxon>Flavobacteriia</taxon>
        <taxon>Flavobacteriales</taxon>
        <taxon>Flavobacteriaceae</taxon>
    </lineage>
</organism>
<dbReference type="Proteomes" id="UP000621516">
    <property type="component" value="Unassembled WGS sequence"/>
</dbReference>
<dbReference type="InterPro" id="IPR025586">
    <property type="entry name" value="PcfJ"/>
</dbReference>